<comment type="subunit">
    <text evidence="5">Forms a complex with TatA.</text>
</comment>
<keyword evidence="2 5" id="KW-0812">Transmembrane</keyword>
<feature type="transmembrane region" description="Helical" evidence="5">
    <location>
        <begin position="187"/>
        <end position="204"/>
    </location>
</feature>
<reference evidence="6" key="1">
    <citation type="submission" date="2021-04" db="EMBL/GenBank/DDBJ databases">
        <title>Draft genome sequence of Xylanibacillus composti strain K13.</title>
        <authorList>
            <person name="Uke A."/>
            <person name="Chhe C."/>
            <person name="Baramee S."/>
            <person name="Kosugi A."/>
        </authorList>
    </citation>
    <scope>NUCLEOTIDE SEQUENCE</scope>
    <source>
        <strain evidence="6">K13</strain>
    </source>
</reference>
<proteinExistence type="inferred from homology"/>
<evidence type="ECO:0000313" key="6">
    <source>
        <dbReference type="EMBL" id="GIQ68181.1"/>
    </source>
</evidence>
<comment type="similarity">
    <text evidence="5">Belongs to the TatC family.</text>
</comment>
<feature type="transmembrane region" description="Helical" evidence="5">
    <location>
        <begin position="146"/>
        <end position="175"/>
    </location>
</feature>
<feature type="transmembrane region" description="Helical" evidence="5">
    <location>
        <begin position="20"/>
        <end position="41"/>
    </location>
</feature>
<keyword evidence="5" id="KW-0653">Protein transport</keyword>
<dbReference type="Pfam" id="PF00902">
    <property type="entry name" value="TatC"/>
    <property type="match status" value="1"/>
</dbReference>
<accession>A0A8J4M258</accession>
<feature type="transmembrane region" description="Helical" evidence="5">
    <location>
        <begin position="103"/>
        <end position="126"/>
    </location>
</feature>
<keyword evidence="3 5" id="KW-1133">Transmembrane helix</keyword>
<keyword evidence="5" id="KW-1003">Cell membrane</keyword>
<evidence type="ECO:0000256" key="1">
    <source>
        <dbReference type="ARBA" id="ARBA00004141"/>
    </source>
</evidence>
<keyword evidence="5" id="KW-0811">Translocation</keyword>
<dbReference type="AlphaFoldDB" id="A0A8J4M258"/>
<dbReference type="EMBL" id="BOVK01000013">
    <property type="protein sequence ID" value="GIQ68181.1"/>
    <property type="molecule type" value="Genomic_DNA"/>
</dbReference>
<dbReference type="GO" id="GO:0043953">
    <property type="term" value="P:protein transport by the Tat complex"/>
    <property type="evidence" value="ECO:0007669"/>
    <property type="project" value="UniProtKB-UniRule"/>
</dbReference>
<gene>
    <name evidence="6" type="primary">tatC1</name>
    <name evidence="5" type="synonym">tatC</name>
    <name evidence="6" type="ORF">XYCOK13_10050</name>
</gene>
<dbReference type="HAMAP" id="MF_00902">
    <property type="entry name" value="TatC"/>
    <property type="match status" value="1"/>
</dbReference>
<keyword evidence="7" id="KW-1185">Reference proteome</keyword>
<feature type="transmembrane region" description="Helical" evidence="5">
    <location>
        <begin position="210"/>
        <end position="229"/>
    </location>
</feature>
<dbReference type="GO" id="GO:0033281">
    <property type="term" value="C:TAT protein transport complex"/>
    <property type="evidence" value="ECO:0007669"/>
    <property type="project" value="UniProtKB-UniRule"/>
</dbReference>
<keyword evidence="4 5" id="KW-0472">Membrane</keyword>
<dbReference type="GO" id="GO:0065002">
    <property type="term" value="P:intracellular protein transmembrane transport"/>
    <property type="evidence" value="ECO:0007669"/>
    <property type="project" value="TreeGrafter"/>
</dbReference>
<evidence type="ECO:0000256" key="3">
    <source>
        <dbReference type="ARBA" id="ARBA00022989"/>
    </source>
</evidence>
<evidence type="ECO:0000256" key="4">
    <source>
        <dbReference type="ARBA" id="ARBA00023136"/>
    </source>
</evidence>
<dbReference type="GO" id="GO:0009977">
    <property type="term" value="F:proton motive force dependent protein transmembrane transporter activity"/>
    <property type="evidence" value="ECO:0007669"/>
    <property type="project" value="TreeGrafter"/>
</dbReference>
<dbReference type="PANTHER" id="PTHR30371:SF4">
    <property type="entry name" value="SEC-INDEPENDENT PROTEIN TRANSLOCASE PROTEIN TATCD"/>
    <property type="match status" value="1"/>
</dbReference>
<dbReference type="PRINTS" id="PR01840">
    <property type="entry name" value="TATCFAMILY"/>
</dbReference>
<name>A0A8J4M258_9BACL</name>
<evidence type="ECO:0000256" key="5">
    <source>
        <dbReference type="HAMAP-Rule" id="MF_00902"/>
    </source>
</evidence>
<protein>
    <recommendedName>
        <fullName evidence="5">Sec-independent protein translocase protein TatC</fullName>
    </recommendedName>
</protein>
<organism evidence="6 7">
    <name type="scientific">Xylanibacillus composti</name>
    <dbReference type="NCBI Taxonomy" id="1572762"/>
    <lineage>
        <taxon>Bacteria</taxon>
        <taxon>Bacillati</taxon>
        <taxon>Bacillota</taxon>
        <taxon>Bacilli</taxon>
        <taxon>Bacillales</taxon>
        <taxon>Paenibacillaceae</taxon>
        <taxon>Xylanibacillus</taxon>
    </lineage>
</organism>
<keyword evidence="5" id="KW-0813">Transport</keyword>
<dbReference type="NCBIfam" id="TIGR00945">
    <property type="entry name" value="tatC"/>
    <property type="match status" value="1"/>
</dbReference>
<evidence type="ECO:0000313" key="7">
    <source>
        <dbReference type="Proteomes" id="UP000677918"/>
    </source>
</evidence>
<dbReference type="InterPro" id="IPR002033">
    <property type="entry name" value="TatC"/>
</dbReference>
<dbReference type="RefSeq" id="WP_213410788.1">
    <property type="nucleotide sequence ID" value="NZ_BOVK01000013.1"/>
</dbReference>
<sequence>MQQTEMNVVSHLAELRSRLIRTLVAFLVAFCASFLYVKDLYRWLVRGLEDKLAILGPTDIIWVYLLIAGVFAIAATIPVAAYQTWRFVKPALTREEQRSTLAYVPVLTLLFLIGLCFGYFILFPMVLEFLERMSGEFLVMYTAEKYFRFMVNMTVPFAFLFEMPAVVMFLTKLGIINPVRLQKARKLAYFILTIIAVTITPPDIVSDILVIVPLFLLYEISVSLSKFVYRKKLAQQEAA</sequence>
<comment type="function">
    <text evidence="5">Part of the twin-arginine translocation (Tat) system that transports large folded proteins containing a characteristic twin-arginine motif in their signal peptide across membranes.</text>
</comment>
<dbReference type="PANTHER" id="PTHR30371">
    <property type="entry name" value="SEC-INDEPENDENT PROTEIN TRANSLOCASE PROTEIN TATC"/>
    <property type="match status" value="1"/>
</dbReference>
<comment type="subcellular location">
    <subcellularLocation>
        <location evidence="5">Cell membrane</location>
        <topology evidence="5">Multi-pass membrane protein</topology>
    </subcellularLocation>
    <subcellularLocation>
        <location evidence="1">Membrane</location>
        <topology evidence="1">Multi-pass membrane protein</topology>
    </subcellularLocation>
</comment>
<dbReference type="Proteomes" id="UP000677918">
    <property type="component" value="Unassembled WGS sequence"/>
</dbReference>
<evidence type="ECO:0000256" key="2">
    <source>
        <dbReference type="ARBA" id="ARBA00022692"/>
    </source>
</evidence>
<comment type="caution">
    <text evidence="6">The sequence shown here is derived from an EMBL/GenBank/DDBJ whole genome shotgun (WGS) entry which is preliminary data.</text>
</comment>
<feature type="transmembrane region" description="Helical" evidence="5">
    <location>
        <begin position="61"/>
        <end position="82"/>
    </location>
</feature>